<dbReference type="GO" id="GO:0032259">
    <property type="term" value="P:methylation"/>
    <property type="evidence" value="ECO:0007669"/>
    <property type="project" value="UniProtKB-KW"/>
</dbReference>
<organism evidence="4 5">
    <name type="scientific">Aquabacter spiritensis</name>
    <dbReference type="NCBI Taxonomy" id="933073"/>
    <lineage>
        <taxon>Bacteria</taxon>
        <taxon>Pseudomonadati</taxon>
        <taxon>Pseudomonadota</taxon>
        <taxon>Alphaproteobacteria</taxon>
        <taxon>Hyphomicrobiales</taxon>
        <taxon>Xanthobacteraceae</taxon>
        <taxon>Aquabacter</taxon>
    </lineage>
</organism>
<dbReference type="InterPro" id="IPR029063">
    <property type="entry name" value="SAM-dependent_MTases_sf"/>
</dbReference>
<evidence type="ECO:0000313" key="4">
    <source>
        <dbReference type="EMBL" id="TCT07758.1"/>
    </source>
</evidence>
<accession>A0A4V2UYK3</accession>
<dbReference type="OrthoDB" id="5289726at2"/>
<protein>
    <submittedName>
        <fullName evidence="4">Dimethylhistidine N-methyltransferase</fullName>
    </submittedName>
</protein>
<dbReference type="PANTHER" id="PTHR43397:SF1">
    <property type="entry name" value="ERGOTHIONEINE BIOSYNTHESIS PROTEIN 1"/>
    <property type="match status" value="1"/>
</dbReference>
<dbReference type="AlphaFoldDB" id="A0A4V2UYK3"/>
<evidence type="ECO:0000256" key="1">
    <source>
        <dbReference type="ARBA" id="ARBA00022603"/>
    </source>
</evidence>
<dbReference type="NCBIfam" id="TIGR03438">
    <property type="entry name" value="egtD_ergothio"/>
    <property type="match status" value="1"/>
</dbReference>
<dbReference type="Pfam" id="PF10017">
    <property type="entry name" value="Methyltransf_33"/>
    <property type="match status" value="1"/>
</dbReference>
<dbReference type="InterPro" id="IPR019257">
    <property type="entry name" value="MeTrfase_dom"/>
</dbReference>
<feature type="domain" description="Histidine-specific methyltransferase SAM-dependent" evidence="3">
    <location>
        <begin position="21"/>
        <end position="320"/>
    </location>
</feature>
<keyword evidence="5" id="KW-1185">Reference proteome</keyword>
<dbReference type="Proteomes" id="UP000294664">
    <property type="component" value="Unassembled WGS sequence"/>
</dbReference>
<comment type="caution">
    <text evidence="4">The sequence shown here is derived from an EMBL/GenBank/DDBJ whole genome shotgun (WGS) entry which is preliminary data.</text>
</comment>
<proteinExistence type="predicted"/>
<dbReference type="PANTHER" id="PTHR43397">
    <property type="entry name" value="ERGOTHIONEINE BIOSYNTHESIS PROTEIN 1"/>
    <property type="match status" value="1"/>
</dbReference>
<dbReference type="PIRSF" id="PIRSF018005">
    <property type="entry name" value="UCP018005"/>
    <property type="match status" value="1"/>
</dbReference>
<dbReference type="EMBL" id="SMAI01000001">
    <property type="protein sequence ID" value="TCT07758.1"/>
    <property type="molecule type" value="Genomic_DNA"/>
</dbReference>
<name>A0A4V2UYK3_9HYPH</name>
<dbReference type="RefSeq" id="WP_132028954.1">
    <property type="nucleotide sequence ID" value="NZ_SMAI01000001.1"/>
</dbReference>
<keyword evidence="1 4" id="KW-0489">Methyltransferase</keyword>
<keyword evidence="2 4" id="KW-0808">Transferase</keyword>
<dbReference type="GO" id="GO:0008168">
    <property type="term" value="F:methyltransferase activity"/>
    <property type="evidence" value="ECO:0007669"/>
    <property type="project" value="UniProtKB-KW"/>
</dbReference>
<dbReference type="InterPro" id="IPR017804">
    <property type="entry name" value="MeTrfase_EgtD-like"/>
</dbReference>
<evidence type="ECO:0000259" key="3">
    <source>
        <dbReference type="Pfam" id="PF10017"/>
    </source>
</evidence>
<evidence type="ECO:0000313" key="5">
    <source>
        <dbReference type="Proteomes" id="UP000294664"/>
    </source>
</evidence>
<dbReference type="SUPFAM" id="SSF53335">
    <property type="entry name" value="S-adenosyl-L-methionine-dependent methyltransferases"/>
    <property type="match status" value="1"/>
</dbReference>
<dbReference type="Gene3D" id="3.40.50.150">
    <property type="entry name" value="Vaccinia Virus protein VP39"/>
    <property type="match status" value="1"/>
</dbReference>
<gene>
    <name evidence="4" type="ORF">EDC64_101277</name>
</gene>
<evidence type="ECO:0000256" key="2">
    <source>
        <dbReference type="ARBA" id="ARBA00022679"/>
    </source>
</evidence>
<dbReference type="InterPro" id="IPR051128">
    <property type="entry name" value="EgtD_Methyltrsf_superfamily"/>
</dbReference>
<reference evidence="4 5" key="1">
    <citation type="submission" date="2019-03" db="EMBL/GenBank/DDBJ databases">
        <title>Genomic Encyclopedia of Type Strains, Phase IV (KMG-IV): sequencing the most valuable type-strain genomes for metagenomic binning, comparative biology and taxonomic classification.</title>
        <authorList>
            <person name="Goeker M."/>
        </authorList>
    </citation>
    <scope>NUCLEOTIDE SEQUENCE [LARGE SCALE GENOMIC DNA]</scope>
    <source>
        <strain evidence="4 5">DSM 9035</strain>
    </source>
</reference>
<sequence length="321" mass="35210">MPYNPTARDTAAPGIPGPAEFRADVVAGLSAPRKTLAAKYFYDAEGSRLFDRICGLPEYYPTRTELDILRREAGAIAHRAGKNARLVEFGAGSLVKVRILLDALDLPAAYVPIDISADHLMEAAQALARDYPALDVVPLVGDFTRRVALPQIDGQRTVGFFPGSTIGNFTPSEARRFLVEARLTLGTGALLVLGVDLKKDVRRLEAAYDDAEGVTAAFNLNLLARINRELDGNFDLDRFAHAALFNEEESRIEMHLVSRADQIVRAADRTFRFAAGETIHTENSYKYASEDVAELARAAGWHTEQVWTDAQTLFGVFLLSA</sequence>
<dbReference type="InterPro" id="IPR035094">
    <property type="entry name" value="EgtD"/>
</dbReference>